<evidence type="ECO:0008006" key="4">
    <source>
        <dbReference type="Google" id="ProtNLM"/>
    </source>
</evidence>
<evidence type="ECO:0000256" key="1">
    <source>
        <dbReference type="SAM" id="Phobius"/>
    </source>
</evidence>
<dbReference type="Proteomes" id="UP001056383">
    <property type="component" value="Chromosome"/>
</dbReference>
<proteinExistence type="predicted"/>
<organism evidence="2 3">
    <name type="scientific">Streptomyces sudanensis</name>
    <dbReference type="NCBI Taxonomy" id="436397"/>
    <lineage>
        <taxon>Bacteria</taxon>
        <taxon>Bacillati</taxon>
        <taxon>Actinomycetota</taxon>
        <taxon>Actinomycetes</taxon>
        <taxon>Kitasatosporales</taxon>
        <taxon>Streptomycetaceae</taxon>
        <taxon>Streptomyces</taxon>
    </lineage>
</organism>
<evidence type="ECO:0000313" key="3">
    <source>
        <dbReference type="Proteomes" id="UP001056383"/>
    </source>
</evidence>
<reference evidence="2" key="1">
    <citation type="submission" date="2022-04" db="EMBL/GenBank/DDBJ databases">
        <title>Systematic whole-genome sequencing reveals an unexpected diversity among actinomycetoma pathogens and provides insights into their antibacterial susceptibilities.</title>
        <authorList>
            <person name="Watson A.K."/>
            <person name="Kepplinger B."/>
            <person name="Bakhiet S.M."/>
            <person name="Mhmoud N.A."/>
            <person name="Chapman J."/>
            <person name="Allenby N."/>
            <person name="Mickiewicz K."/>
            <person name="Goodfellow M."/>
            <person name="Fahal A.H."/>
            <person name="Errington J."/>
        </authorList>
    </citation>
    <scope>NUCLEOTIDE SEQUENCE</scope>
    <source>
        <strain evidence="2">SD 504</strain>
    </source>
</reference>
<sequence length="518" mass="57172">MTTQSHPIAPRRTYLIGRARPNAIIGKNRETGEIALIIAGAFVGMMCGLLVPVLSARIVLLVGFPLLALAAVYVPYRGRTFYRWYEVNRSYKRILRQGTAYRSGAMEAGTRLDGREVEVGPPPGIGRINWLSAPFGPDEIAVLLHADRRTVTAAIEIEGPGVGLRDSEDQEALVDRFGTLLKHVANGDGFVTRIQMLARTLPADPDAHAKDVAQRGDPGAPRWLLDSYDQLLSMVSTSSEQHRAYLVACMHYTRELAAEAQAIARAARQAGGRRQRLDKDAGIAIVMARELTDICARLAEADIRVRQPLGQSRLASLVHSMYDPDHPIDHIQAMSKRNAWPAELDAVEPTYLQAKTRESTTRAPWCHATAWVKEWPMTPVGVNFLAPLLVHTPDVIRTVAVTMDLEPTELAIERMLTEKTNDEAEASRAAKMNRTVDPRDIAAHGRLDQRGEDLASGAAGVNLVGYITVSSRSPEALARDKRTIRASAGKSYLKLEWCDREHHRAFVNTLPFATGIRR</sequence>
<evidence type="ECO:0000313" key="2">
    <source>
        <dbReference type="EMBL" id="URN16739.1"/>
    </source>
</evidence>
<keyword evidence="1" id="KW-0812">Transmembrane</keyword>
<keyword evidence="1" id="KW-1133">Transmembrane helix</keyword>
<accession>A0ABY4TF82</accession>
<name>A0ABY4TF82_9ACTN</name>
<feature type="transmembrane region" description="Helical" evidence="1">
    <location>
        <begin position="58"/>
        <end position="76"/>
    </location>
</feature>
<dbReference type="NCBIfam" id="NF042935">
    <property type="entry name" value="SCO6880_fam"/>
    <property type="match status" value="1"/>
</dbReference>
<dbReference type="EMBL" id="CP095474">
    <property type="protein sequence ID" value="URN16739.1"/>
    <property type="molecule type" value="Genomic_DNA"/>
</dbReference>
<protein>
    <recommendedName>
        <fullName evidence="4">PrgI family protein</fullName>
    </recommendedName>
</protein>
<gene>
    <name evidence="2" type="ORF">MW084_13160</name>
</gene>
<keyword evidence="1" id="KW-0472">Membrane</keyword>
<dbReference type="InterPro" id="IPR049978">
    <property type="entry name" value="SCO6880-like"/>
</dbReference>
<feature type="transmembrane region" description="Helical" evidence="1">
    <location>
        <begin position="34"/>
        <end position="52"/>
    </location>
</feature>
<dbReference type="RefSeq" id="WP_010474958.1">
    <property type="nucleotide sequence ID" value="NZ_CP095474.1"/>
</dbReference>
<keyword evidence="3" id="KW-1185">Reference proteome</keyword>